<evidence type="ECO:0000313" key="1">
    <source>
        <dbReference type="EMBL" id="TGB02108.1"/>
    </source>
</evidence>
<dbReference type="InterPro" id="IPR036265">
    <property type="entry name" value="HIT-like_sf"/>
</dbReference>
<comment type="caution">
    <text evidence="1">The sequence shown here is derived from an EMBL/GenBank/DDBJ whole genome shotgun (WGS) entry which is preliminary data.</text>
</comment>
<sequence length="164" mass="17294">MGAGSPDTVRACMACDLIAGRVPLPGGVLARTGHWVVEHCVGPLGLGAVVVKPVRHVVHLAELTAEEAAELGPLLQRTSAAVSSVVRPEQVYACLWSHAGGVPGHIHFVVQPVRREDLDRHGAYGPTLQAAMFAEGDRPSEVEVERMCGRLRAALGGDGVRRST</sequence>
<dbReference type="Proteomes" id="UP000297948">
    <property type="component" value="Unassembled WGS sequence"/>
</dbReference>
<protein>
    <recommendedName>
        <fullName evidence="3">HIT family protein</fullName>
    </recommendedName>
</protein>
<reference evidence="1 2" key="1">
    <citation type="submission" date="2019-03" db="EMBL/GenBank/DDBJ databases">
        <authorList>
            <person name="Gonzalez-Pimentel J.L."/>
        </authorList>
    </citation>
    <scope>NUCLEOTIDE SEQUENCE [LARGE SCALE GENOMIC DNA]</scope>
    <source>
        <strain evidence="1 2">JCM 31289</strain>
    </source>
</reference>
<evidence type="ECO:0000313" key="2">
    <source>
        <dbReference type="Proteomes" id="UP000297948"/>
    </source>
</evidence>
<dbReference type="Gene3D" id="3.30.428.10">
    <property type="entry name" value="HIT-like"/>
    <property type="match status" value="1"/>
</dbReference>
<keyword evidence="2" id="KW-1185">Reference proteome</keyword>
<organism evidence="1 2">
    <name type="scientific">Streptomyces palmae</name>
    <dbReference type="NCBI Taxonomy" id="1701085"/>
    <lineage>
        <taxon>Bacteria</taxon>
        <taxon>Bacillati</taxon>
        <taxon>Actinomycetota</taxon>
        <taxon>Actinomycetes</taxon>
        <taxon>Kitasatosporales</taxon>
        <taxon>Streptomycetaceae</taxon>
        <taxon>Streptomyces</taxon>
    </lineage>
</organism>
<dbReference type="OrthoDB" id="3690933at2"/>
<dbReference type="AlphaFoldDB" id="A0A4Z0GZF8"/>
<dbReference type="EMBL" id="SRID01000211">
    <property type="protein sequence ID" value="TGB02108.1"/>
    <property type="molecule type" value="Genomic_DNA"/>
</dbReference>
<accession>A0A4Z0GZF8</accession>
<gene>
    <name evidence="1" type="ORF">E4099_20665</name>
</gene>
<evidence type="ECO:0008006" key="3">
    <source>
        <dbReference type="Google" id="ProtNLM"/>
    </source>
</evidence>
<name>A0A4Z0GZF8_9ACTN</name>
<proteinExistence type="predicted"/>
<dbReference type="SUPFAM" id="SSF54197">
    <property type="entry name" value="HIT-like"/>
    <property type="match status" value="1"/>
</dbReference>